<reference evidence="2 3" key="1">
    <citation type="submission" date="2015-05" db="EMBL/GenBank/DDBJ databases">
        <authorList>
            <person name="Tang B."/>
            <person name="Yu Y."/>
        </authorList>
    </citation>
    <scope>NUCLEOTIDE SEQUENCE [LARGE SCALE GENOMIC DNA]</scope>
    <source>
        <strain evidence="2 3">DSM 7029</strain>
    </source>
</reference>
<dbReference type="AlphaFoldDB" id="A0A0G3BGZ5"/>
<evidence type="ECO:0000313" key="2">
    <source>
        <dbReference type="EMBL" id="AKJ28612.1"/>
    </source>
</evidence>
<sequence length="125" mass="13332">MRKTSFCLAAVLSMVVSTFAHAQGTSGCEIQYNRTACPGKETESYAKCDGKKTCVKPAAAASEQACREAALKACANDRLDVTASKEIKATYQGKPIKSASGQNDFCADYANRKTEFNQCATAKAK</sequence>
<dbReference type="OrthoDB" id="8481549at2"/>
<keyword evidence="3" id="KW-1185">Reference proteome</keyword>
<protein>
    <submittedName>
        <fullName evidence="2">Uncharacterized protein</fullName>
    </submittedName>
</protein>
<keyword evidence="1" id="KW-0732">Signal</keyword>
<dbReference type="EMBL" id="CP011371">
    <property type="protein sequence ID" value="AKJ28612.1"/>
    <property type="molecule type" value="Genomic_DNA"/>
</dbReference>
<evidence type="ECO:0000256" key="1">
    <source>
        <dbReference type="SAM" id="SignalP"/>
    </source>
</evidence>
<evidence type="ECO:0000313" key="3">
    <source>
        <dbReference type="Proteomes" id="UP000035352"/>
    </source>
</evidence>
<gene>
    <name evidence="2" type="ORF">AAW51_1921</name>
</gene>
<feature type="chain" id="PRO_5005437690" evidence="1">
    <location>
        <begin position="23"/>
        <end position="125"/>
    </location>
</feature>
<dbReference type="Proteomes" id="UP000035352">
    <property type="component" value="Chromosome"/>
</dbReference>
<dbReference type="PROSITE" id="PS51257">
    <property type="entry name" value="PROKAR_LIPOPROTEIN"/>
    <property type="match status" value="1"/>
</dbReference>
<accession>A0A0G3BGZ5</accession>
<dbReference type="KEGG" id="pbh:AAW51_1921"/>
<proteinExistence type="predicted"/>
<organism evidence="2 3">
    <name type="scientific">Caldimonas brevitalea</name>
    <dbReference type="NCBI Taxonomy" id="413882"/>
    <lineage>
        <taxon>Bacteria</taxon>
        <taxon>Pseudomonadati</taxon>
        <taxon>Pseudomonadota</taxon>
        <taxon>Betaproteobacteria</taxon>
        <taxon>Burkholderiales</taxon>
        <taxon>Sphaerotilaceae</taxon>
        <taxon>Caldimonas</taxon>
    </lineage>
</organism>
<feature type="signal peptide" evidence="1">
    <location>
        <begin position="1"/>
        <end position="22"/>
    </location>
</feature>
<name>A0A0G3BGZ5_9BURK</name>
<dbReference type="RefSeq" id="WP_047194438.1">
    <property type="nucleotide sequence ID" value="NZ_CP011371.1"/>
</dbReference>